<protein>
    <submittedName>
        <fullName evidence="1">Uncharacterized protein</fullName>
    </submittedName>
</protein>
<gene>
    <name evidence="1" type="ORF">Psi02_70510</name>
</gene>
<organism evidence="1 2">
    <name type="scientific">Planotetraspora silvatica</name>
    <dbReference type="NCBI Taxonomy" id="234614"/>
    <lineage>
        <taxon>Bacteria</taxon>
        <taxon>Bacillati</taxon>
        <taxon>Actinomycetota</taxon>
        <taxon>Actinomycetes</taxon>
        <taxon>Streptosporangiales</taxon>
        <taxon>Streptosporangiaceae</taxon>
        <taxon>Planotetraspora</taxon>
    </lineage>
</organism>
<name>A0A8J3USQ5_9ACTN</name>
<accession>A0A8J3USQ5</accession>
<dbReference type="AlphaFoldDB" id="A0A8J3USQ5"/>
<evidence type="ECO:0000313" key="1">
    <source>
        <dbReference type="EMBL" id="GII50627.1"/>
    </source>
</evidence>
<evidence type="ECO:0000313" key="2">
    <source>
        <dbReference type="Proteomes" id="UP000644610"/>
    </source>
</evidence>
<dbReference type="EMBL" id="BOOQ01000054">
    <property type="protein sequence ID" value="GII50627.1"/>
    <property type="molecule type" value="Genomic_DNA"/>
</dbReference>
<keyword evidence="2" id="KW-1185">Reference proteome</keyword>
<dbReference type="Proteomes" id="UP000644610">
    <property type="component" value="Unassembled WGS sequence"/>
</dbReference>
<reference evidence="1" key="1">
    <citation type="submission" date="2021-01" db="EMBL/GenBank/DDBJ databases">
        <title>Whole genome shotgun sequence of Planotetraspora silvatica NBRC 100141.</title>
        <authorList>
            <person name="Komaki H."/>
            <person name="Tamura T."/>
        </authorList>
    </citation>
    <scope>NUCLEOTIDE SEQUENCE</scope>
    <source>
        <strain evidence="1">NBRC 100141</strain>
    </source>
</reference>
<comment type="caution">
    <text evidence="1">The sequence shown here is derived from an EMBL/GenBank/DDBJ whole genome shotgun (WGS) entry which is preliminary data.</text>
</comment>
<proteinExistence type="predicted"/>
<sequence length="103" mass="11608">MMVSFNTIWWVYEPRNIARKMTRTGTDRERCRRLLLRYRNNLHAGRRGTRRSRGTPRNVQEIAPVQAVTRGNAWAEKSDRGLNQGDAATLVAALKAGSVGKAA</sequence>